<protein>
    <submittedName>
        <fullName evidence="6">Polyprotein</fullName>
    </submittedName>
</protein>
<dbReference type="CDD" id="cd23255">
    <property type="entry name" value="Endornaviridae_RdRp"/>
    <property type="match status" value="1"/>
</dbReference>
<dbReference type="GO" id="GO:0006351">
    <property type="term" value="P:DNA-templated transcription"/>
    <property type="evidence" value="ECO:0007669"/>
    <property type="project" value="InterPro"/>
</dbReference>
<feature type="non-terminal residue" evidence="6">
    <location>
        <position position="1"/>
    </location>
</feature>
<keyword evidence="3" id="KW-0548">Nucleotidyltransferase</keyword>
<reference evidence="6" key="1">
    <citation type="journal article" date="2016" name="Virology">
        <title>Novel Endorna-like viruses, including three with two open reading frames, challenge the membership criteria and taxonomy of the Endornaviridae.</title>
        <authorList>
            <person name="Ong J.W."/>
            <person name="Li H."/>
            <person name="Sivasithamparam K."/>
            <person name="Dixon K.W."/>
            <person name="Jones M.G."/>
            <person name="Wylie S.J."/>
        </authorList>
    </citation>
    <scope>NUCLEOTIDE SEQUENCE</scope>
    <source>
        <strain evidence="6">Murdoch-10</strain>
    </source>
</reference>
<dbReference type="EMBL" id="KX355150">
    <property type="protein sequence ID" value="AOV81688.1"/>
    <property type="molecule type" value="Genomic_RNA"/>
</dbReference>
<dbReference type="SUPFAM" id="SSF56672">
    <property type="entry name" value="DNA/RNA polymerases"/>
    <property type="match status" value="1"/>
</dbReference>
<dbReference type="InterPro" id="IPR043502">
    <property type="entry name" value="DNA/RNA_pol_sf"/>
</dbReference>
<feature type="domain" description="RdRp catalytic" evidence="5">
    <location>
        <begin position="685"/>
        <end position="802"/>
    </location>
</feature>
<keyword evidence="1" id="KW-0696">RNA-directed RNA polymerase</keyword>
<dbReference type="GO" id="GO:0003723">
    <property type="term" value="F:RNA binding"/>
    <property type="evidence" value="ECO:0007669"/>
    <property type="project" value="InterPro"/>
</dbReference>
<evidence type="ECO:0000256" key="2">
    <source>
        <dbReference type="ARBA" id="ARBA00022679"/>
    </source>
</evidence>
<keyword evidence="2" id="KW-0808">Transferase</keyword>
<dbReference type="InterPro" id="IPR007094">
    <property type="entry name" value="RNA-dir_pol_PSvirus"/>
</dbReference>
<dbReference type="Pfam" id="PF00978">
    <property type="entry name" value="RdRP_2"/>
    <property type="match status" value="1"/>
</dbReference>
<evidence type="ECO:0000259" key="5">
    <source>
        <dbReference type="PROSITE" id="PS50507"/>
    </source>
</evidence>
<proteinExistence type="predicted"/>
<accession>A0A1D8MBQ0</accession>
<evidence type="ECO:0000256" key="4">
    <source>
        <dbReference type="ARBA" id="ARBA00022953"/>
    </source>
</evidence>
<evidence type="ECO:0000313" key="6">
    <source>
        <dbReference type="EMBL" id="AOV81688.1"/>
    </source>
</evidence>
<dbReference type="InterPro" id="IPR001788">
    <property type="entry name" value="RNA-dep_RNA_pol_alsuvir"/>
</dbReference>
<sequence length="949" mass="107662">GEGGAKFSNPRLSGLSQRWHGRLDLMMQRRDNVITLKSVELEDQGLSEVRNCAHGDVLGMNSANGEVVRVCFEFDNKTYVPYFKNDHTISAVKIGSTLEVPRPIGKKIINAETNRNAISEGFLSSNDKTWAVNNYHHKSTLNVDPNCSTLWIRNWDNRNHHGLNARDVVLKAKQICLLRNELNSVDDNLRNYVSYGGPLRVCIVNGEYVIRWTGKKLKLIQYVKMLNASSENIKEKHLIGWSKAGWLTNGNDIEPSPGGLIKELFKSVNDSTMITSGKILNELTKNKLGYNDGERYEVTMSQITYPSDIEIYKNEYNSTKWHEASAGVCCIINKRGFGYMQYVQTEVSDNRINDNVLDKYNTLDDIAQNKQSLEPMQLTESQSANINSITALNALTFKDGSDFYYVATNNDEESKTVLYGVPTTTDPINGEAYRMPTGPRAMNYWDDETAMIDGSIELPYDNIKLQSREEFDKIKEEHKSVLTNYPSHAQPAYTKRRYAGLQAVSDLFGKSLTLRQVEHNPMEDAHLFARTYFRAGSSGFLEPVQLDEEAIKSWLRERNLTHASTETQKVCDDLLDVLTSGLDIRGLDKVNVHLKLESRMKDVSTRLNYLFNENVENIGMPETIEEQRVRLIVWQRKGITAIFASFFKQLKENLKRVLKENILYVDGMTPQQISAKLNQINGEGIVFAEDDLKKQDRQTDGTLIATEMEIYKLLGGSPAIIELWRLVHGTETDDWRAKGAGTKFVGKYRRHTGQATTAIGNVITNLTVKMKIVNELGSRLKLMLVLGDDNIILTLPPITEEQISAHSARHFNQQSEPSVSNYCGGFLRMIVSRNNVGSLQCGPDVIRLRRRFEVLNGVSEASDENVKMRAMSYATMLGGLRPVEELIKKEKWPIEPSRWYDAQALFNATAIKYDCTVEYVENELAELLRMMEERKVVTVSKLMFTSKTF</sequence>
<reference evidence="6" key="2">
    <citation type="submission" date="2016-05" db="EMBL/GenBank/DDBJ databases">
        <authorList>
            <person name="Lavstsen T."/>
            <person name="Jespersen J.S."/>
        </authorList>
    </citation>
    <scope>NUCLEOTIDE SEQUENCE</scope>
    <source>
        <strain evidence="6">Murdoch-10</strain>
    </source>
</reference>
<keyword evidence="4" id="KW-0693">Viral RNA replication</keyword>
<evidence type="ECO:0000256" key="1">
    <source>
        <dbReference type="ARBA" id="ARBA00022484"/>
    </source>
</evidence>
<organism evidence="6">
    <name type="scientific">Endornavirus-like virus</name>
    <dbReference type="NCBI Taxonomy" id="1906952"/>
    <lineage>
        <taxon>Viruses</taxon>
        <taxon>Riboviria</taxon>
        <taxon>Orthornavirae</taxon>
        <taxon>Kitrinoviricota</taxon>
        <taxon>Alsuviricetes</taxon>
        <taxon>Martellivirales</taxon>
        <taxon>Endornaviridae</taxon>
    </lineage>
</organism>
<dbReference type="GO" id="GO:0039694">
    <property type="term" value="P:viral RNA genome replication"/>
    <property type="evidence" value="ECO:0007669"/>
    <property type="project" value="InterPro"/>
</dbReference>
<dbReference type="PROSITE" id="PS50507">
    <property type="entry name" value="RDRP_SSRNA_POS"/>
    <property type="match status" value="1"/>
</dbReference>
<dbReference type="GO" id="GO:0003968">
    <property type="term" value="F:RNA-directed RNA polymerase activity"/>
    <property type="evidence" value="ECO:0007669"/>
    <property type="project" value="UniProtKB-KW"/>
</dbReference>
<name>A0A1D8MBQ0_9VIRU</name>
<evidence type="ECO:0000256" key="3">
    <source>
        <dbReference type="ARBA" id="ARBA00022695"/>
    </source>
</evidence>